<reference evidence="1" key="1">
    <citation type="submission" date="2016-07" db="EMBL/GenBank/DDBJ databases">
        <authorList>
            <person name="Bretaudeau A."/>
        </authorList>
    </citation>
    <scope>NUCLEOTIDE SEQUENCE</scope>
    <source>
        <strain evidence="1">Rice</strain>
        <tissue evidence="1">Whole body</tissue>
    </source>
</reference>
<dbReference type="EMBL" id="ODYU01000761">
    <property type="protein sequence ID" value="SOQ36033.1"/>
    <property type="molecule type" value="Genomic_DNA"/>
</dbReference>
<sequence length="223" mass="25868">MHRIPPPDDQEFNKERIIDGPREIIRWLLSPWARQEGVSDSYWIKTPRSYSCFLSRSPESSIEDCHQRQSLAKHYTQELTNRFFFTFPKAYKKIRHSQQINKPKPLPFSHKKSDNSQVTLTKQVVKEAAPGDVEHNGNHDVFFEERGPIEDADSEAKKRRDLTAVVSCKLFSLEYEGENASKIESLKLHSTFREQRVKFPKKRSIIRPGDEVMIGGLSAQLLT</sequence>
<dbReference type="AlphaFoldDB" id="A0A2H1V5C3"/>
<protein>
    <submittedName>
        <fullName evidence="1">SFRICE_026547</fullName>
    </submittedName>
</protein>
<proteinExistence type="predicted"/>
<name>A0A2H1V5C3_SPOFR</name>
<gene>
    <name evidence="1" type="ORF">SFRICE_026547</name>
</gene>
<evidence type="ECO:0000313" key="1">
    <source>
        <dbReference type="EMBL" id="SOQ36033.1"/>
    </source>
</evidence>
<organism evidence="1">
    <name type="scientific">Spodoptera frugiperda</name>
    <name type="common">Fall armyworm</name>
    <dbReference type="NCBI Taxonomy" id="7108"/>
    <lineage>
        <taxon>Eukaryota</taxon>
        <taxon>Metazoa</taxon>
        <taxon>Ecdysozoa</taxon>
        <taxon>Arthropoda</taxon>
        <taxon>Hexapoda</taxon>
        <taxon>Insecta</taxon>
        <taxon>Pterygota</taxon>
        <taxon>Neoptera</taxon>
        <taxon>Endopterygota</taxon>
        <taxon>Lepidoptera</taxon>
        <taxon>Glossata</taxon>
        <taxon>Ditrysia</taxon>
        <taxon>Noctuoidea</taxon>
        <taxon>Noctuidae</taxon>
        <taxon>Amphipyrinae</taxon>
        <taxon>Spodoptera</taxon>
    </lineage>
</organism>
<accession>A0A2H1V5C3</accession>